<dbReference type="Proteomes" id="UP000045285">
    <property type="component" value="Unassembled WGS sequence"/>
</dbReference>
<dbReference type="SUPFAM" id="SSF102114">
    <property type="entry name" value="Radical SAM enzymes"/>
    <property type="match status" value="1"/>
</dbReference>
<sequence>MYRSDVVTFVSAGMLAPKKRDHALARRQLYLNYGALSLATTLRLAGHKAVLIHGEHRTPDDIFAEMQASGRFPSRYPLMLSIPSFYALSWAQAFCRLVKAADPDCKVVVGGRWVVGPDMEWFRTMLPEADELAPGLGEPYIEKLLTERPFLDRIAVPTPGFTLNHLLVDGYLRYQPSVEASRGCGMGCKFCEERDIPVEKLGHPAIIAKSLAGVQEQYGGREIHPYLQSSMFMPTARWAAALADETRRLGLDIAWRTETRVDVMTPSTLAGLAEAGLRVIDLGLETASPTQILAMDKSDKPDRYLRSAEELLAACRANGVMAKVNVLLYAGESAATLGETKAWLDQNASAISGVSVGPVIAYGPPKTADILIDNWTALGARPIDRDSAAKTGISIMHLSKDFDAGTAEVVSLELSRRYMDANAYFALKSFSYYPRGYSRASFDLDVEASDPACLPFAISSHVRV</sequence>
<dbReference type="InterPro" id="IPR007197">
    <property type="entry name" value="rSAM"/>
</dbReference>
<dbReference type="InterPro" id="IPR051198">
    <property type="entry name" value="BchE-like"/>
</dbReference>
<dbReference type="PANTHER" id="PTHR43409">
    <property type="entry name" value="ANAEROBIC MAGNESIUM-PROTOPORPHYRIN IX MONOMETHYL ESTER CYCLASE-RELATED"/>
    <property type="match status" value="1"/>
</dbReference>
<dbReference type="AlphaFoldDB" id="A0A090FQY4"/>
<keyword evidence="3" id="KW-0479">Metal-binding</keyword>
<dbReference type="SFLD" id="SFLDG01082">
    <property type="entry name" value="B12-binding_domain_containing"/>
    <property type="match status" value="1"/>
</dbReference>
<keyword evidence="4" id="KW-0408">Iron</keyword>
<dbReference type="Pfam" id="PF04055">
    <property type="entry name" value="Radical_SAM"/>
    <property type="match status" value="1"/>
</dbReference>
<evidence type="ECO:0000313" key="7">
    <source>
        <dbReference type="EMBL" id="CDX21304.1"/>
    </source>
</evidence>
<dbReference type="GO" id="GO:0003824">
    <property type="term" value="F:catalytic activity"/>
    <property type="evidence" value="ECO:0007669"/>
    <property type="project" value="InterPro"/>
</dbReference>
<reference evidence="8" key="1">
    <citation type="submission" date="2014-08" db="EMBL/GenBank/DDBJ databases">
        <authorList>
            <person name="Moulin L."/>
        </authorList>
    </citation>
    <scope>NUCLEOTIDE SEQUENCE [LARGE SCALE GENOMIC DNA]</scope>
</reference>
<dbReference type="EMBL" id="CCMZ01000029">
    <property type="protein sequence ID" value="CDX21304.1"/>
    <property type="molecule type" value="Genomic_DNA"/>
</dbReference>
<dbReference type="InterPro" id="IPR006638">
    <property type="entry name" value="Elp3/MiaA/NifB-like_rSAM"/>
</dbReference>
<gene>
    <name evidence="7" type="ORF">MPL3356_350044</name>
</gene>
<dbReference type="SFLD" id="SFLDS00029">
    <property type="entry name" value="Radical_SAM"/>
    <property type="match status" value="1"/>
</dbReference>
<dbReference type="GO" id="GO:0005829">
    <property type="term" value="C:cytosol"/>
    <property type="evidence" value="ECO:0007669"/>
    <property type="project" value="TreeGrafter"/>
</dbReference>
<name>A0A090FQY4_MESPL</name>
<dbReference type="GO" id="GO:0051536">
    <property type="term" value="F:iron-sulfur cluster binding"/>
    <property type="evidence" value="ECO:0007669"/>
    <property type="project" value="UniProtKB-KW"/>
</dbReference>
<dbReference type="SMART" id="SM00729">
    <property type="entry name" value="Elp3"/>
    <property type="match status" value="1"/>
</dbReference>
<proteinExistence type="predicted"/>
<protein>
    <submittedName>
        <fullName evidence="7">Radical SAM domain-containing protein</fullName>
    </submittedName>
</protein>
<evidence type="ECO:0000256" key="5">
    <source>
        <dbReference type="ARBA" id="ARBA00023014"/>
    </source>
</evidence>
<comment type="cofactor">
    <cofactor evidence="1">
        <name>[4Fe-4S] cluster</name>
        <dbReference type="ChEBI" id="CHEBI:49883"/>
    </cofactor>
</comment>
<evidence type="ECO:0000259" key="6">
    <source>
        <dbReference type="SMART" id="SM00729"/>
    </source>
</evidence>
<keyword evidence="5" id="KW-0411">Iron-sulfur</keyword>
<keyword evidence="8" id="KW-1185">Reference proteome</keyword>
<evidence type="ECO:0000256" key="2">
    <source>
        <dbReference type="ARBA" id="ARBA00022691"/>
    </source>
</evidence>
<accession>A0A090FQY4</accession>
<feature type="domain" description="Elp3/MiaA/NifB-like radical SAM core" evidence="6">
    <location>
        <begin position="174"/>
        <end position="420"/>
    </location>
</feature>
<evidence type="ECO:0000256" key="3">
    <source>
        <dbReference type="ARBA" id="ARBA00022723"/>
    </source>
</evidence>
<evidence type="ECO:0000256" key="1">
    <source>
        <dbReference type="ARBA" id="ARBA00001966"/>
    </source>
</evidence>
<dbReference type="GO" id="GO:0046872">
    <property type="term" value="F:metal ion binding"/>
    <property type="evidence" value="ECO:0007669"/>
    <property type="project" value="UniProtKB-KW"/>
</dbReference>
<evidence type="ECO:0000313" key="8">
    <source>
        <dbReference type="Proteomes" id="UP000045285"/>
    </source>
</evidence>
<evidence type="ECO:0000256" key="4">
    <source>
        <dbReference type="ARBA" id="ARBA00023004"/>
    </source>
</evidence>
<dbReference type="CDD" id="cd01335">
    <property type="entry name" value="Radical_SAM"/>
    <property type="match status" value="1"/>
</dbReference>
<dbReference type="PANTHER" id="PTHR43409:SF7">
    <property type="entry name" value="BLL1977 PROTEIN"/>
    <property type="match status" value="1"/>
</dbReference>
<dbReference type="InterPro" id="IPR058240">
    <property type="entry name" value="rSAM_sf"/>
</dbReference>
<organism evidence="7 8">
    <name type="scientific">Mesorhizobium plurifarium</name>
    <dbReference type="NCBI Taxonomy" id="69974"/>
    <lineage>
        <taxon>Bacteria</taxon>
        <taxon>Pseudomonadati</taxon>
        <taxon>Pseudomonadota</taxon>
        <taxon>Alphaproteobacteria</taxon>
        <taxon>Hyphomicrobiales</taxon>
        <taxon>Phyllobacteriaceae</taxon>
        <taxon>Mesorhizobium</taxon>
    </lineage>
</organism>
<keyword evidence="2" id="KW-0949">S-adenosyl-L-methionine</keyword>